<dbReference type="InterPro" id="IPR049248">
    <property type="entry name" value="DUF6881"/>
</dbReference>
<dbReference type="AlphaFoldDB" id="A0AAJ1TN14"/>
<proteinExistence type="predicted"/>
<comment type="caution">
    <text evidence="2">The sequence shown here is derived from an EMBL/GenBank/DDBJ whole genome shotgun (WGS) entry which is preliminary data.</text>
</comment>
<organism evidence="2 3">
    <name type="scientific">Croceifilum oryzae</name>
    <dbReference type="NCBI Taxonomy" id="1553429"/>
    <lineage>
        <taxon>Bacteria</taxon>
        <taxon>Bacillati</taxon>
        <taxon>Bacillota</taxon>
        <taxon>Bacilli</taxon>
        <taxon>Bacillales</taxon>
        <taxon>Thermoactinomycetaceae</taxon>
        <taxon>Croceifilum</taxon>
    </lineage>
</organism>
<dbReference type="Proteomes" id="UP001238450">
    <property type="component" value="Unassembled WGS sequence"/>
</dbReference>
<name>A0AAJ1TN14_9BACL</name>
<evidence type="ECO:0000313" key="3">
    <source>
        <dbReference type="Proteomes" id="UP001238450"/>
    </source>
</evidence>
<evidence type="ECO:0000313" key="2">
    <source>
        <dbReference type="EMBL" id="MDQ0417541.1"/>
    </source>
</evidence>
<evidence type="ECO:0000259" key="1">
    <source>
        <dbReference type="Pfam" id="PF21812"/>
    </source>
</evidence>
<sequence>MILTKENATFTYVSVDWIHSHPGEPYKFFCELDSQRYETRKLVFYKNEVVGYASEEVEYLDFLSPEPYPRDLQYIFDQSDDHDVFIGTEIGKEVFELLWDRHYDIRRNDR</sequence>
<dbReference type="Pfam" id="PF21812">
    <property type="entry name" value="DUF6881"/>
    <property type="match status" value="1"/>
</dbReference>
<accession>A0AAJ1TN14</accession>
<dbReference type="RefSeq" id="WP_307252640.1">
    <property type="nucleotide sequence ID" value="NZ_JAUSUV010000006.1"/>
</dbReference>
<protein>
    <recommendedName>
        <fullName evidence="1">DUF6881 domain-containing protein</fullName>
    </recommendedName>
</protein>
<gene>
    <name evidence="2" type="ORF">J2Z48_001714</name>
</gene>
<reference evidence="2 3" key="1">
    <citation type="submission" date="2023-07" db="EMBL/GenBank/DDBJ databases">
        <title>Genomic Encyclopedia of Type Strains, Phase IV (KMG-IV): sequencing the most valuable type-strain genomes for metagenomic binning, comparative biology and taxonomic classification.</title>
        <authorList>
            <person name="Goeker M."/>
        </authorList>
    </citation>
    <scope>NUCLEOTIDE SEQUENCE [LARGE SCALE GENOMIC DNA]</scope>
    <source>
        <strain evidence="2 3">DSM 46876</strain>
    </source>
</reference>
<dbReference type="EMBL" id="JAUSUV010000006">
    <property type="protein sequence ID" value="MDQ0417541.1"/>
    <property type="molecule type" value="Genomic_DNA"/>
</dbReference>
<keyword evidence="3" id="KW-1185">Reference proteome</keyword>
<feature type="domain" description="DUF6881" evidence="1">
    <location>
        <begin position="11"/>
        <end position="102"/>
    </location>
</feature>